<keyword evidence="3" id="KW-0645">Protease</keyword>
<sequence>MDRTFAHILNNLFLPSKLPGGSDASSSNDEALILFVMDTLREYRLEAGVMHRAAVEAAITLMQNLQDSKDDQTFLQEKDVRGILKKLVLSDVDASALFHVTAQNAGVLVRKINGSVIFECFELSPTNASVFTCDRLVRRFPATAIRVHLDVFCVPDFQAVVAKTLVRMSQQSLSETQHKVVKAGQQHDEERDTTDPRIVTELLTSFLRGLGEPVHVDGVCKNTREEVLWKKSKLPWRRSALWTLIRVSLQLTMTRISGASAATYKCFMVFLLARSLDKAVEMGIANDLLHVMTAKVCRRLNKLDNPQYGVWMDSIDGAVSNAKEHIYQSWQHIQRCNEPHLDMTAISMLKVENADCISLKALDEFELSISDRKDKKQPDFRPRAGFWLLDASRLPDVRGETPSAYMPSHLAAVEDWISSTNLDCWMTRHNDPIISLALVCELIRKYHGVASKFYDQRPEGLSRMFLAIIQLWIAADKAATRSIPLLRRYDPEIPAQEFQALLLGSKWDLKRLQDAEEYLNKRQTFATAQKTPRIFDSFGCETSFQVLYAKGSAAHQDLKHRIESEAAWDRQQKRIEFENGKAEYNDLMNRYDRGVCQQIHMTRHGVPYSQHDRNCHRCALVARARDLAITVHEWPLPENASEAWATVFEADVPPVFGHWRDTTLYLLVDVLGCKNSLTERTETDYNLWSSGGLQFHAPAKQNWRVHLLSQTKPHIVTHRREKRIGSCSLSHVCLNNGLRLCYVDGIHKVCLGRILPSSALSDCCTLQLPERSQALQRFIQRTRLEPDGQPPNEVIASQSQCPSHMTLSEYNALAALPFGHRTQWMNVLAQLAMPEVDLNKAETAIVLLQITLQAGPNSSKSSVRRSHERLLDVQFGRRMHEQLLSSVSCRSENWESCIALWACTFLTARLLSMAEDSLSCLFLDLLRRCRDISREWLSTLRQRADSASDDQQRIEDKHLILDVCLLLVESFNVEDKFLRQILLEPEQSALFVEASVIIYNNANLLNETAQSLQRVMHDRWTYTLHRARPVLVSKLRVNRGGGFLDTAIKGLWPAFTPEAGWSVVSSTCHWLQTTCEKSLVHLDILTGQLLVNGRPLAHLPREYEAHADYRKLFKSSVLEVMPSPLPSLHFCSIHAIEGHSVHIGWQKTQLSDDWDLLVRLEKAGSTHELVPRRVLVGRLPNSFVENFVHWYNCETHTIEFRDSKDPWTLREDSWRLEQCGSVWKLRQGEHVSLLDPGSCSARKIAEVLSPLESSLEIHMCLNRDTGTVSIELPRLQLGFQLKQGEPTIRSRQFLGMHIDADQTIGTLVGFRSKLILRDSKHAQIRKVIIPRGDVTYESEDYGSGDTHVKASVTYGSARRVEGYEVDSLLCRLKDNGKVESKLYLAYIHGITSYPVPDKLTGQTGTERALNILNSASVRSVSCLGQAAMDLLESIAKLSPARSFYPRNERVMQTVKWSSDLSFIAQDSRFYAVVQDLVDRVCQTEFLHPPTTATPLKLRHADMDLVKREIVRIAGRCVSDFGAEGSSQRRDVGYEARDGTKDIARASRVSGLVSRMNDGLESLQHQVSPDLVTHLYDLLQSNEVEGKETPLDQLTLGYDADWLQDPKTFLSSVWCPLHYALQRERWVVDKFHAMIWFATLSYAEKQDEQVTQALAMMFLSEPISAIAIPNGASFELDQGYEWQASELYHVVKNALLPFDLCPERYLAPLPGETGPQTMSRQDLNHTTNRNRAVKRLEDAIAEQWPRASLEAPQDDYMRTYIDVDQVMDLLKPHWRKWYENLCFKTYLESFIGCLRRSQVHSLFVSPAPTITEPPRPGYHQGFMSVDDAFRKTAPTLIQSSSSELDRFTETKTPAVETPRQELAGVLRSLELRASLGYEQRYLAELNDSILSLDHHRGKHLRQDEDALGARDAALRGHDQRCQAHLVVIYGSLCDAIKSPPSPDLASETIHAIQIKADCYLRPWKDAIIAYAVAVTQVQQARRLLHVENEVDLVRELENTGRKDWNPHDYPEWLLLECESGIMIRNVQNQIAQQMASPPENRNAVMQLNMGEGKSSVIIPIVSAALADGSQLVRVIVAKPQAKQMYQILISKLAGLLDRPIYQMPFSRAVQMDSANASMIRLLTERCIKEGGIMMAQPEHLLSFQLMGLECQTKGEDELAQQLLDMQRFFERSARDVVDESDENFSVKFELVYTVGTQQPVDHSPYRWLMIQEVLRLVAQFCVKAKKDFPHSIDLDNQHAGRFPRIRILHDDAQKAIFGQVAASICSTGLSGFSIARQPKEIRDAIKNYVINLDLSFEEVRAVEKCSFWGETTANSILLLRGLLACGILAFALGQKRWRVNYGTDERREKKTRLAVPFRAKDNPTPRSEFSHPDVVIVLTCLSYYYSGLTDEDLFFILEQLVRSDNPEVEYHDWVKTAPDMPRPYRKLKGINLRDRIHCERNVFPHLRFSKGAIDNFLSKMVFAKESREFPKKLSASGWDLGKAKTRPMTGFSGTNDSRYVLPLDVVQLDLPRQKHTNALVLQHLLQPENSVEIVPQRAEQASFDSETLLAMMGRMTENTRVVLDVGAQIIDLSNQEFAAEWLRQHKDNDKTQAVVFFTDADELLVLDKSGHVEELQTSPFATQLDQCLVFLDEAHTRGTDLKLPANYRAAVTLGANLTKDRLVQACMRMRRLGKGHSVVFCIPWEIEGKIRKHKSQDSSQQSAITVSDVLCWSIRETFVDLRRTVPLWLNQGSRFYQQKAYWDAHPEKHASHESRVQWAQRFLEDESQSLEHHYQPGKAHISLGELLDPIDEEIRAKLQQRCADFGLHQLQRASALQEEQERELSPEVERVQQVERPPAVKAASHSYHPDVAFFIGSGHFPEPSSGLRPAFRSLRFTSAARLVKLTEFPRLIWVTNDFSATITGTQTDGEDSDQFQRCVQWVLSSSEQPDRLLIISPFEAQGLIPAIERSNTVTLHLYSPRKSLEMKPLDHLSLYTIPQRNSQHSIPKAVITQLNLFAGQLYLSSWDDYVSVCEALGLAYTTADDSVRLGPDGFIPKGSGSGTMVNKSGFSKSPVGFLRELMTKIRQRCERIERTHVGRIFDGVLLEPGDFEELNGEGDDEGTVGSEEMNEDETSVDEGRDDGDETSNEATTNA</sequence>
<accession>A0A2C5ZGZ1</accession>
<evidence type="ECO:0000256" key="1">
    <source>
        <dbReference type="ARBA" id="ARBA00000707"/>
    </source>
</evidence>
<keyword evidence="5" id="KW-0378">Hydrolase</keyword>
<feature type="domain" description="DUF6606" evidence="10">
    <location>
        <begin position="8"/>
        <end position="276"/>
    </location>
</feature>
<evidence type="ECO:0000256" key="5">
    <source>
        <dbReference type="ARBA" id="ARBA00022801"/>
    </source>
</evidence>
<dbReference type="GO" id="GO:0004843">
    <property type="term" value="F:cysteine-type deubiquitinase activity"/>
    <property type="evidence" value="ECO:0007669"/>
    <property type="project" value="UniProtKB-EC"/>
</dbReference>
<feature type="compositionally biased region" description="Acidic residues" evidence="7">
    <location>
        <begin position="3089"/>
        <end position="3126"/>
    </location>
</feature>
<keyword evidence="4" id="KW-0833">Ubl conjugation pathway</keyword>
<dbReference type="PANTHER" id="PTHR13367">
    <property type="entry name" value="UBIQUITIN THIOESTERASE"/>
    <property type="match status" value="1"/>
</dbReference>
<evidence type="ECO:0000259" key="9">
    <source>
        <dbReference type="Pfam" id="PF12359"/>
    </source>
</evidence>
<feature type="domain" description="DUF3638" evidence="8">
    <location>
        <begin position="2001"/>
        <end position="2221"/>
    </location>
</feature>
<comment type="caution">
    <text evidence="11">The sequence shown here is derived from an EMBL/GenBank/DDBJ whole genome shotgun (WGS) entry which is preliminary data.</text>
</comment>
<dbReference type="PANTHER" id="PTHR13367:SF34">
    <property type="match status" value="1"/>
</dbReference>
<protein>
    <recommendedName>
        <fullName evidence="2">ubiquitinyl hydrolase 1</fullName>
        <ecNumber evidence="2">3.4.19.12</ecNumber>
    </recommendedName>
</protein>
<reference evidence="11 12" key="1">
    <citation type="submission" date="2017-06" db="EMBL/GenBank/DDBJ databases">
        <title>Ant-infecting Ophiocordyceps genomes reveal a high diversity of potential behavioral manipulation genes and a possible major role for enterotoxins.</title>
        <authorList>
            <person name="De Bekker C."/>
            <person name="Evans H.C."/>
            <person name="Brachmann A."/>
            <person name="Hughes D.P."/>
        </authorList>
    </citation>
    <scope>NUCLEOTIDE SEQUENCE [LARGE SCALE GENOMIC DNA]</scope>
    <source>
        <strain evidence="11 12">Map16</strain>
    </source>
</reference>
<evidence type="ECO:0000259" key="8">
    <source>
        <dbReference type="Pfam" id="PF12340"/>
    </source>
</evidence>
<dbReference type="EMBL" id="NJES01000058">
    <property type="protein sequence ID" value="PHH79060.1"/>
    <property type="molecule type" value="Genomic_DNA"/>
</dbReference>
<dbReference type="InterPro" id="IPR046541">
    <property type="entry name" value="DUF6606"/>
</dbReference>
<evidence type="ECO:0000256" key="3">
    <source>
        <dbReference type="ARBA" id="ARBA00022670"/>
    </source>
</evidence>
<feature type="domain" description="DUF3645" evidence="9">
    <location>
        <begin position="2345"/>
        <end position="2378"/>
    </location>
</feature>
<dbReference type="Pfam" id="PF12359">
    <property type="entry name" value="DUF3645"/>
    <property type="match status" value="1"/>
</dbReference>
<comment type="catalytic activity">
    <reaction evidence="1">
        <text>Thiol-dependent hydrolysis of ester, thioester, amide, peptide and isopeptide bonds formed by the C-terminal Gly of ubiquitin (a 76-residue protein attached to proteins as an intracellular targeting signal).</text>
        <dbReference type="EC" id="3.4.19.12"/>
    </reaction>
</comment>
<dbReference type="STRING" id="2004952.A0A2C5ZGZ1"/>
<dbReference type="GO" id="GO:0006508">
    <property type="term" value="P:proteolysis"/>
    <property type="evidence" value="ECO:0007669"/>
    <property type="project" value="UniProtKB-KW"/>
</dbReference>
<dbReference type="EC" id="3.4.19.12" evidence="2"/>
<evidence type="ECO:0000256" key="7">
    <source>
        <dbReference type="SAM" id="MobiDB-lite"/>
    </source>
</evidence>
<evidence type="ECO:0000313" key="12">
    <source>
        <dbReference type="Proteomes" id="UP000226431"/>
    </source>
</evidence>
<evidence type="ECO:0000256" key="2">
    <source>
        <dbReference type="ARBA" id="ARBA00012759"/>
    </source>
</evidence>
<dbReference type="InterPro" id="IPR022099">
    <property type="entry name" value="DUF3638"/>
</dbReference>
<dbReference type="OrthoDB" id="3182339at2759"/>
<dbReference type="InterPro" id="IPR022105">
    <property type="entry name" value="DUF3645"/>
</dbReference>
<feature type="region of interest" description="Disordered" evidence="7">
    <location>
        <begin position="2817"/>
        <end position="2841"/>
    </location>
</feature>
<feature type="compositionally biased region" description="Basic and acidic residues" evidence="7">
    <location>
        <begin position="2821"/>
        <end position="2832"/>
    </location>
</feature>
<name>A0A2C5ZGZ1_9HYPO</name>
<evidence type="ECO:0000256" key="6">
    <source>
        <dbReference type="ARBA" id="ARBA00022807"/>
    </source>
</evidence>
<evidence type="ECO:0000259" key="10">
    <source>
        <dbReference type="Pfam" id="PF20255"/>
    </source>
</evidence>
<keyword evidence="12" id="KW-1185">Reference proteome</keyword>
<proteinExistence type="predicted"/>
<organism evidence="11 12">
    <name type="scientific">Ophiocordyceps camponoti-rufipedis</name>
    <dbReference type="NCBI Taxonomy" id="2004952"/>
    <lineage>
        <taxon>Eukaryota</taxon>
        <taxon>Fungi</taxon>
        <taxon>Dikarya</taxon>
        <taxon>Ascomycota</taxon>
        <taxon>Pezizomycotina</taxon>
        <taxon>Sordariomycetes</taxon>
        <taxon>Hypocreomycetidae</taxon>
        <taxon>Hypocreales</taxon>
        <taxon>Ophiocordycipitaceae</taxon>
        <taxon>Ophiocordyceps</taxon>
    </lineage>
</organism>
<dbReference type="Pfam" id="PF12340">
    <property type="entry name" value="DUF3638"/>
    <property type="match status" value="1"/>
</dbReference>
<dbReference type="Pfam" id="PF20255">
    <property type="entry name" value="DUF6606"/>
    <property type="match status" value="1"/>
</dbReference>
<feature type="region of interest" description="Disordered" evidence="7">
    <location>
        <begin position="3089"/>
        <end position="3133"/>
    </location>
</feature>
<evidence type="ECO:0000313" key="11">
    <source>
        <dbReference type="EMBL" id="PHH79060.1"/>
    </source>
</evidence>
<dbReference type="Proteomes" id="UP000226431">
    <property type="component" value="Unassembled WGS sequence"/>
</dbReference>
<dbReference type="InterPro" id="IPR051346">
    <property type="entry name" value="OTU_Deubiquitinase"/>
</dbReference>
<evidence type="ECO:0000256" key="4">
    <source>
        <dbReference type="ARBA" id="ARBA00022786"/>
    </source>
</evidence>
<keyword evidence="6" id="KW-0788">Thiol protease</keyword>
<gene>
    <name evidence="11" type="ORF">CDD80_5691</name>
</gene>